<organism evidence="2 3">
    <name type="scientific">Phanerochaete carnosa (strain HHB-10118-sp)</name>
    <name type="common">White-rot fungus</name>
    <name type="synonym">Peniophora carnosa</name>
    <dbReference type="NCBI Taxonomy" id="650164"/>
    <lineage>
        <taxon>Eukaryota</taxon>
        <taxon>Fungi</taxon>
        <taxon>Dikarya</taxon>
        <taxon>Basidiomycota</taxon>
        <taxon>Agaricomycotina</taxon>
        <taxon>Agaricomycetes</taxon>
        <taxon>Polyporales</taxon>
        <taxon>Phanerochaetaceae</taxon>
        <taxon>Phanerochaete</taxon>
    </lineage>
</organism>
<dbReference type="RefSeq" id="XP_007394161.1">
    <property type="nucleotide sequence ID" value="XM_007394099.1"/>
</dbReference>
<dbReference type="HOGENOM" id="CLU_723822_0_0_1"/>
<accession>K5X0P2</accession>
<dbReference type="Proteomes" id="UP000008370">
    <property type="component" value="Unassembled WGS sequence"/>
</dbReference>
<proteinExistence type="predicted"/>
<dbReference type="InParanoid" id="K5X0P2"/>
<protein>
    <submittedName>
        <fullName evidence="2">Uncharacterized protein</fullName>
    </submittedName>
</protein>
<name>K5X0P2_PHACS</name>
<evidence type="ECO:0000256" key="1">
    <source>
        <dbReference type="SAM" id="MobiDB-lite"/>
    </source>
</evidence>
<dbReference type="KEGG" id="pco:PHACADRAFT_183040"/>
<gene>
    <name evidence="2" type="ORF">PHACADRAFT_183040</name>
</gene>
<evidence type="ECO:0000313" key="3">
    <source>
        <dbReference type="Proteomes" id="UP000008370"/>
    </source>
</evidence>
<dbReference type="AlphaFoldDB" id="K5X0P2"/>
<keyword evidence="3" id="KW-1185">Reference proteome</keyword>
<reference evidence="2 3" key="1">
    <citation type="journal article" date="2012" name="BMC Genomics">
        <title>Comparative genomics of the white-rot fungi, Phanerochaete carnosa and P. chrysosporium, to elucidate the genetic basis of the distinct wood types they colonize.</title>
        <authorList>
            <person name="Suzuki H."/>
            <person name="MacDonald J."/>
            <person name="Syed K."/>
            <person name="Salamov A."/>
            <person name="Hori C."/>
            <person name="Aerts A."/>
            <person name="Henrissat B."/>
            <person name="Wiebenga A."/>
            <person name="vanKuyk P.A."/>
            <person name="Barry K."/>
            <person name="Lindquist E."/>
            <person name="LaButti K."/>
            <person name="Lapidus A."/>
            <person name="Lucas S."/>
            <person name="Coutinho P."/>
            <person name="Gong Y."/>
            <person name="Samejima M."/>
            <person name="Mahadevan R."/>
            <person name="Abou-Zaid M."/>
            <person name="de Vries R.P."/>
            <person name="Igarashi K."/>
            <person name="Yadav J.S."/>
            <person name="Grigoriev I.V."/>
            <person name="Master E.R."/>
        </authorList>
    </citation>
    <scope>NUCLEOTIDE SEQUENCE [LARGE SCALE GENOMIC DNA]</scope>
    <source>
        <strain evidence="2 3">HHB-10118-sp</strain>
    </source>
</reference>
<dbReference type="EMBL" id="JH930471">
    <property type="protein sequence ID" value="EKM56307.1"/>
    <property type="molecule type" value="Genomic_DNA"/>
</dbReference>
<dbReference type="GeneID" id="18910118"/>
<feature type="region of interest" description="Disordered" evidence="1">
    <location>
        <begin position="1"/>
        <end position="20"/>
    </location>
</feature>
<evidence type="ECO:0000313" key="2">
    <source>
        <dbReference type="EMBL" id="EKM56307.1"/>
    </source>
</evidence>
<sequence length="382" mass="42634">MPRHRAIRSERHNRSTNNTDNIQVRFCQYSNGASDVEDQVEGDFNSALHDANGHAYRHNKAAEFTWGVETYTDAKDSEQLEVPIRESDTAAPSWSTHDTLGDELHYVDATGPCIRGGSIERTICKEIGPGLVRECDSKRSATGRRAGKGRNLRNLEHSGEMETRVRVILKDKLLAAYDLTDELAALNTLLEPLISLPMRFSGYQLKSQFRRCASSAASGLSTRHLMYQTTELPNAIVGYVGSKRDILAYDYASVQTRGHDCASEHRVIRHEASWSGPSNHLIVKLFLARDEYISRVLDDSKQDALTLAADDAAHKVPAEYDGAHVLAQKRKPHSLKLRTVVDLSLRRDLRVLEVSNRSMTAQEMPPSGMFGPWIQARAVPSV</sequence>